<evidence type="ECO:0000256" key="7">
    <source>
        <dbReference type="ARBA" id="ARBA00023065"/>
    </source>
</evidence>
<comment type="subcellular location">
    <subcellularLocation>
        <location evidence="1 12">Cell outer membrane</location>
        <topology evidence="1 12">Multi-pass membrane protein</topology>
    </subcellularLocation>
</comment>
<evidence type="ECO:0000256" key="3">
    <source>
        <dbReference type="ARBA" id="ARBA00022448"/>
    </source>
</evidence>
<keyword evidence="11 12" id="KW-0998">Cell outer membrane</keyword>
<proteinExistence type="inferred from homology"/>
<keyword evidence="8 13" id="KW-0798">TonB box</keyword>
<evidence type="ECO:0000256" key="8">
    <source>
        <dbReference type="ARBA" id="ARBA00023077"/>
    </source>
</evidence>
<evidence type="ECO:0000256" key="10">
    <source>
        <dbReference type="ARBA" id="ARBA00023170"/>
    </source>
</evidence>
<dbReference type="Gene3D" id="2.40.170.20">
    <property type="entry name" value="TonB-dependent receptor, beta-barrel domain"/>
    <property type="match status" value="1"/>
</dbReference>
<name>A0A3P4B865_9BURK</name>
<keyword evidence="4 12" id="KW-1134">Transmembrane beta strand</keyword>
<evidence type="ECO:0000256" key="9">
    <source>
        <dbReference type="ARBA" id="ARBA00023136"/>
    </source>
</evidence>
<sequence>MPEIANMFRPTPVCQAVLALCAALAAPALHAQAATPEAQRLAPVVVTAGGYEQDIKEAPASISIITREELAKQPFNSVQDAVRYLEGVSVVGASANKQDISIRGMPGKYTLILVDGKRQGTREMLNREELGMVQASQIPPLSAIERIEVVRGPMSSLYGSDAIGGVINIITRKVPDAWHGSLDLDATLQQHSDLGNSRGAGFYLAGPIKDEMLGLQIYGKSSDRSEAQVVDGAYRTRDQSLTAKLSLKPTANQDIEFEAGQQSFKRSGTAGKTVAAGGAPLDLETERTHVALSHTGRWDFGTSNLSLYQEVGKADNTASGVATTSYPNTKLTNTVLDGKLAMPFSRQMVTLGGQFMQSRLEGTNKEAADASGGLNTVSELKSTSWALFGEDEFSVTDKLTLTGGLRLDHHSSYGAHWSPRGYAIYKLSDTLTLRGGVARSFRAPELRQISADYIQATGGATGAPRGTIAGNPDLKPETSTNTELGIRYDAPSGLAAAFTLFRNDFKNKIFSQCVSGCSGSSGAVYEWANIGEVTLQGVETSLTWPLARNLRLVGNYTYTDSERKSDDELAFDGTSLKGKPLDRTPRHVLNLKTEWQPMEKLMVFAGMNVQSEQYWANFRNGSTTTRRRPGATTYDLGASYVVNKNMTVRLSMLNITDKRVPVDYRARTAGLDGNWMVDEGRRLWLSTSISF</sequence>
<gene>
    <name evidence="17" type="primary">cirA_3</name>
    <name evidence="17" type="ORF">PIGHUM_04563</name>
</gene>
<dbReference type="RefSeq" id="WP_160142398.1">
    <property type="nucleotide sequence ID" value="NZ_UWPJ01000039.1"/>
</dbReference>
<evidence type="ECO:0000256" key="11">
    <source>
        <dbReference type="ARBA" id="ARBA00023237"/>
    </source>
</evidence>
<feature type="chain" id="PRO_5017966128" evidence="14">
    <location>
        <begin position="34"/>
        <end position="691"/>
    </location>
</feature>
<keyword evidence="7" id="KW-0406">Ion transport</keyword>
<dbReference type="CDD" id="cd01347">
    <property type="entry name" value="ligand_gated_channel"/>
    <property type="match status" value="1"/>
</dbReference>
<protein>
    <submittedName>
        <fullName evidence="17">Colicin I receptor</fullName>
    </submittedName>
</protein>
<keyword evidence="6 14" id="KW-0732">Signal</keyword>
<evidence type="ECO:0000313" key="18">
    <source>
        <dbReference type="Proteomes" id="UP000277294"/>
    </source>
</evidence>
<reference evidence="17 18" key="1">
    <citation type="submission" date="2018-10" db="EMBL/GenBank/DDBJ databases">
        <authorList>
            <person name="Criscuolo A."/>
        </authorList>
    </citation>
    <scope>NUCLEOTIDE SEQUENCE [LARGE SCALE GENOMIC DNA]</scope>
    <source>
        <strain evidence="17">DnA1</strain>
    </source>
</reference>
<dbReference type="InterPro" id="IPR000531">
    <property type="entry name" value="Beta-barrel_TonB"/>
</dbReference>
<evidence type="ECO:0000256" key="12">
    <source>
        <dbReference type="PROSITE-ProRule" id="PRU01360"/>
    </source>
</evidence>
<organism evidence="17 18">
    <name type="scientific">Pigmentiphaga humi</name>
    <dbReference type="NCBI Taxonomy" id="2478468"/>
    <lineage>
        <taxon>Bacteria</taxon>
        <taxon>Pseudomonadati</taxon>
        <taxon>Pseudomonadota</taxon>
        <taxon>Betaproteobacteria</taxon>
        <taxon>Burkholderiales</taxon>
        <taxon>Alcaligenaceae</taxon>
        <taxon>Pigmentiphaga</taxon>
    </lineage>
</organism>
<dbReference type="InterPro" id="IPR037066">
    <property type="entry name" value="Plug_dom_sf"/>
</dbReference>
<evidence type="ECO:0000256" key="5">
    <source>
        <dbReference type="ARBA" id="ARBA00022692"/>
    </source>
</evidence>
<dbReference type="GO" id="GO:0015344">
    <property type="term" value="F:siderophore uptake transmembrane transporter activity"/>
    <property type="evidence" value="ECO:0007669"/>
    <property type="project" value="TreeGrafter"/>
</dbReference>
<dbReference type="OrthoDB" id="183532at2"/>
<accession>A0A3P4B865</accession>
<dbReference type="PROSITE" id="PS52016">
    <property type="entry name" value="TONB_DEPENDENT_REC_3"/>
    <property type="match status" value="1"/>
</dbReference>
<keyword evidence="3 12" id="KW-0813">Transport</keyword>
<dbReference type="Pfam" id="PF00593">
    <property type="entry name" value="TonB_dep_Rec_b-barrel"/>
    <property type="match status" value="1"/>
</dbReference>
<evidence type="ECO:0000259" key="16">
    <source>
        <dbReference type="Pfam" id="PF07715"/>
    </source>
</evidence>
<evidence type="ECO:0000256" key="6">
    <source>
        <dbReference type="ARBA" id="ARBA00022729"/>
    </source>
</evidence>
<dbReference type="InterPro" id="IPR039426">
    <property type="entry name" value="TonB-dep_rcpt-like"/>
</dbReference>
<evidence type="ECO:0000259" key="15">
    <source>
        <dbReference type="Pfam" id="PF00593"/>
    </source>
</evidence>
<dbReference type="Proteomes" id="UP000277294">
    <property type="component" value="Unassembled WGS sequence"/>
</dbReference>
<dbReference type="InterPro" id="IPR012910">
    <property type="entry name" value="Plug_dom"/>
</dbReference>
<evidence type="ECO:0000256" key="4">
    <source>
        <dbReference type="ARBA" id="ARBA00022452"/>
    </source>
</evidence>
<keyword evidence="10 17" id="KW-0675">Receptor</keyword>
<feature type="domain" description="TonB-dependent receptor-like beta-barrel" evidence="15">
    <location>
        <begin position="274"/>
        <end position="655"/>
    </location>
</feature>
<dbReference type="Gene3D" id="2.170.130.10">
    <property type="entry name" value="TonB-dependent receptor, plug domain"/>
    <property type="match status" value="1"/>
</dbReference>
<feature type="signal peptide" evidence="14">
    <location>
        <begin position="1"/>
        <end position="33"/>
    </location>
</feature>
<dbReference type="Pfam" id="PF07715">
    <property type="entry name" value="Plug"/>
    <property type="match status" value="1"/>
</dbReference>
<dbReference type="AlphaFoldDB" id="A0A3P4B865"/>
<evidence type="ECO:0000256" key="14">
    <source>
        <dbReference type="SAM" id="SignalP"/>
    </source>
</evidence>
<evidence type="ECO:0000313" key="17">
    <source>
        <dbReference type="EMBL" id="VCU72464.1"/>
    </source>
</evidence>
<dbReference type="PANTHER" id="PTHR30069:SF53">
    <property type="entry name" value="COLICIN I RECEPTOR-RELATED"/>
    <property type="match status" value="1"/>
</dbReference>
<dbReference type="SUPFAM" id="SSF56935">
    <property type="entry name" value="Porins"/>
    <property type="match status" value="1"/>
</dbReference>
<dbReference type="EMBL" id="UWPJ01000039">
    <property type="protein sequence ID" value="VCU72464.1"/>
    <property type="molecule type" value="Genomic_DNA"/>
</dbReference>
<evidence type="ECO:0000256" key="2">
    <source>
        <dbReference type="ARBA" id="ARBA00009810"/>
    </source>
</evidence>
<dbReference type="GO" id="GO:0009279">
    <property type="term" value="C:cell outer membrane"/>
    <property type="evidence" value="ECO:0007669"/>
    <property type="project" value="UniProtKB-SubCell"/>
</dbReference>
<comment type="similarity">
    <text evidence="2 12 13">Belongs to the TonB-dependent receptor family.</text>
</comment>
<evidence type="ECO:0000256" key="13">
    <source>
        <dbReference type="RuleBase" id="RU003357"/>
    </source>
</evidence>
<keyword evidence="18" id="KW-1185">Reference proteome</keyword>
<feature type="domain" description="TonB-dependent receptor plug" evidence="16">
    <location>
        <begin position="55"/>
        <end position="166"/>
    </location>
</feature>
<keyword evidence="5 12" id="KW-0812">Transmembrane</keyword>
<evidence type="ECO:0000256" key="1">
    <source>
        <dbReference type="ARBA" id="ARBA00004571"/>
    </source>
</evidence>
<dbReference type="PANTHER" id="PTHR30069">
    <property type="entry name" value="TONB-DEPENDENT OUTER MEMBRANE RECEPTOR"/>
    <property type="match status" value="1"/>
</dbReference>
<dbReference type="GO" id="GO:0044718">
    <property type="term" value="P:siderophore transmembrane transport"/>
    <property type="evidence" value="ECO:0007669"/>
    <property type="project" value="TreeGrafter"/>
</dbReference>
<keyword evidence="9 12" id="KW-0472">Membrane</keyword>
<dbReference type="InterPro" id="IPR036942">
    <property type="entry name" value="Beta-barrel_TonB_sf"/>
</dbReference>